<gene>
    <name evidence="3" type="ORF">GFSPODELE1_LOCUS7720</name>
</gene>
<feature type="compositionally biased region" description="Low complexity" evidence="2">
    <location>
        <begin position="314"/>
        <end position="330"/>
    </location>
</feature>
<proteinExistence type="predicted"/>
<feature type="compositionally biased region" description="Low complexity" evidence="2">
    <location>
        <begin position="512"/>
        <end position="525"/>
    </location>
</feature>
<evidence type="ECO:0000256" key="1">
    <source>
        <dbReference type="SAM" id="Coils"/>
    </source>
</evidence>
<protein>
    <submittedName>
        <fullName evidence="3">Uncharacterized protein</fullName>
    </submittedName>
</protein>
<reference evidence="4" key="1">
    <citation type="submission" date="2024-04" db="EMBL/GenBank/DDBJ databases">
        <authorList>
            <person name="Shaw F."/>
            <person name="Minotto A."/>
        </authorList>
    </citation>
    <scope>NUCLEOTIDE SEQUENCE [LARGE SCALE GENOMIC DNA]</scope>
</reference>
<feature type="compositionally biased region" description="Basic and acidic residues" evidence="2">
    <location>
        <begin position="526"/>
        <end position="542"/>
    </location>
</feature>
<feature type="compositionally biased region" description="Low complexity" evidence="2">
    <location>
        <begin position="274"/>
        <end position="290"/>
    </location>
</feature>
<evidence type="ECO:0000313" key="3">
    <source>
        <dbReference type="EMBL" id="CAL1710226.1"/>
    </source>
</evidence>
<feature type="region of interest" description="Disordered" evidence="2">
    <location>
        <begin position="627"/>
        <end position="731"/>
    </location>
</feature>
<feature type="coiled-coil region" evidence="1">
    <location>
        <begin position="87"/>
        <end position="184"/>
    </location>
</feature>
<feature type="compositionally biased region" description="Low complexity" evidence="2">
    <location>
        <begin position="569"/>
        <end position="580"/>
    </location>
</feature>
<feature type="region of interest" description="Disordered" evidence="2">
    <location>
        <begin position="247"/>
        <end position="408"/>
    </location>
</feature>
<feature type="region of interest" description="Disordered" evidence="2">
    <location>
        <begin position="451"/>
        <end position="597"/>
    </location>
</feature>
<feature type="compositionally biased region" description="Basic and acidic residues" evidence="2">
    <location>
        <begin position="495"/>
        <end position="511"/>
    </location>
</feature>
<feature type="compositionally biased region" description="Pro residues" evidence="2">
    <location>
        <begin position="661"/>
        <end position="683"/>
    </location>
</feature>
<feature type="compositionally biased region" description="Low complexity" evidence="2">
    <location>
        <begin position="470"/>
        <end position="482"/>
    </location>
</feature>
<dbReference type="Proteomes" id="UP001497453">
    <property type="component" value="Chromosome 5"/>
</dbReference>
<dbReference type="EMBL" id="OZ037948">
    <property type="protein sequence ID" value="CAL1710226.1"/>
    <property type="molecule type" value="Genomic_DNA"/>
</dbReference>
<keyword evidence="4" id="KW-1185">Reference proteome</keyword>
<sequence>MEGFSGQERDEYPFPIMTAPDTHSSSTDDTLPRTTSVHTKSQRSSASSCHPRRADHERQHYDGTSTRLLSRLYPREERDSKQIRTLLVLTSDRLESETRRADQAEQRVVEVLERLRTANETILTVRAEAARANEELRLYKLQLETAQREILRAQDIVDQLEQEKQDAEARAARARTTARKLREDNIIVRAREEGRREGYEEGYYRGKTMGYYESQPRTRMPDRVIMQPPAAIIDDSVSDDEQPEPIYVRASTAGSPPRRTPPPPTTYSPHPRPRSNTTSSRNNPRSTTPRHVNEASHHAPILPVPTMTTPVNAPSPFHAPSSPSPVSNVNQQYRRSDGDPVPIPIRNVAPSPIHPPVEVPPDNFIPYADRDETISIPPPHEFQRSPTPIERSPSVAESTLPRVPEPNAASIRSRDFAYDSARDHEAIGHPVYGIGSPQSRTSTHISQFEIIAPPRSSSTVNERRHRDDFQQGSSYRSQSSASGPRRPMTPVRTPSRMDRDIRSPRGPRDQNEPSLLSSSSGTPESGSRKRTDSGNRSPLERLFKKRFRNKRSPTEQERGSLVPEIKVESPSTPASSRGSSQRTTNIPHLLSPDHANRPLPIQVEPVLAMHFEAPKFVMDKSQIPEVDTLPPNFMPTSFSPKPGTPPTPPDVMEGNSIRRSPSPPRTPYDPAPVPPSVVYPDPPIRSMTPHTPSSPPNRTSSRARSRNGSIAERLSPLSFGQPFASFTPSDD</sequence>
<organism evidence="3 4">
    <name type="scientific">Somion occarium</name>
    <dbReference type="NCBI Taxonomy" id="3059160"/>
    <lineage>
        <taxon>Eukaryota</taxon>
        <taxon>Fungi</taxon>
        <taxon>Dikarya</taxon>
        <taxon>Basidiomycota</taxon>
        <taxon>Agaricomycotina</taxon>
        <taxon>Agaricomycetes</taxon>
        <taxon>Polyporales</taxon>
        <taxon>Cerrenaceae</taxon>
        <taxon>Somion</taxon>
    </lineage>
</organism>
<accession>A0ABP1DQW2</accession>
<feature type="region of interest" description="Disordered" evidence="2">
    <location>
        <begin position="1"/>
        <end position="66"/>
    </location>
</feature>
<feature type="compositionally biased region" description="Polar residues" evidence="2">
    <location>
        <begin position="21"/>
        <end position="48"/>
    </location>
</feature>
<evidence type="ECO:0000313" key="4">
    <source>
        <dbReference type="Proteomes" id="UP001497453"/>
    </source>
</evidence>
<keyword evidence="1" id="KW-0175">Coiled coil</keyword>
<name>A0ABP1DQW2_9APHY</name>
<evidence type="ECO:0000256" key="2">
    <source>
        <dbReference type="SAM" id="MobiDB-lite"/>
    </source>
</evidence>
<feature type="compositionally biased region" description="Basic and acidic residues" evidence="2">
    <location>
        <begin position="52"/>
        <end position="61"/>
    </location>
</feature>
<feature type="compositionally biased region" description="Low complexity" evidence="2">
    <location>
        <begin position="688"/>
        <end position="702"/>
    </location>
</feature>